<dbReference type="SUPFAM" id="SSF53720">
    <property type="entry name" value="ALDH-like"/>
    <property type="match status" value="1"/>
</dbReference>
<name>Q52092_PSEPU</name>
<feature type="domain" description="Aldehyde dehydrogenase" evidence="2">
    <location>
        <begin position="19"/>
        <end position="458"/>
    </location>
</feature>
<dbReference type="PIR" id="S27619">
    <property type="entry name" value="S27619"/>
</dbReference>
<accession>Q52092</accession>
<dbReference type="GO" id="GO:0016620">
    <property type="term" value="F:oxidoreductase activity, acting on the aldehyde or oxo group of donors, NAD or NADP as acceptor"/>
    <property type="evidence" value="ECO:0007669"/>
    <property type="project" value="InterPro"/>
</dbReference>
<dbReference type="InterPro" id="IPR050740">
    <property type="entry name" value="Aldehyde_DH_Superfamily"/>
</dbReference>
<dbReference type="AlphaFoldDB" id="Q52092"/>
<reference evidence="3" key="1">
    <citation type="submission" date="1992-06" db="EMBL/GenBank/DDBJ databases">
        <title>Nucleotide sequences of hydroxyproline-specific alpha-ketoglutarate semialdehyde dehydrogenase genes from two strains of pseudomonas putida.</title>
        <authorList>
            <person name="Burlingame R.P."/>
            <person name="Maruya A."/>
            <person name="Ally A.H."/>
            <person name="Ally D."/>
            <person name="Backman K.C."/>
        </authorList>
    </citation>
    <scope>NUCLEOTIDE SEQUENCE</scope>
    <source>
        <strain evidence="3">ATCC 12633</strain>
    </source>
</reference>
<dbReference type="InterPro" id="IPR016163">
    <property type="entry name" value="Ald_DH_C"/>
</dbReference>
<keyword evidence="1" id="KW-0560">Oxidoreductase</keyword>
<dbReference type="InterPro" id="IPR044151">
    <property type="entry name" value="ALDH_KGSADH"/>
</dbReference>
<dbReference type="InterPro" id="IPR016162">
    <property type="entry name" value="Ald_DH_N"/>
</dbReference>
<dbReference type="Pfam" id="PF00171">
    <property type="entry name" value="Aldedh"/>
    <property type="match status" value="1"/>
</dbReference>
<dbReference type="PANTHER" id="PTHR43353">
    <property type="entry name" value="SUCCINATE-SEMIALDEHYDE DEHYDROGENASE, MITOCHONDRIAL"/>
    <property type="match status" value="1"/>
</dbReference>
<evidence type="ECO:0000256" key="1">
    <source>
        <dbReference type="ARBA" id="ARBA00023002"/>
    </source>
</evidence>
<dbReference type="CDD" id="cd07129">
    <property type="entry name" value="ALDH_KGSADH"/>
    <property type="match status" value="1"/>
</dbReference>
<organism evidence="3">
    <name type="scientific">Pseudomonas putida</name>
    <name type="common">Arthrobacter siderocapsulatus</name>
    <dbReference type="NCBI Taxonomy" id="303"/>
    <lineage>
        <taxon>Bacteria</taxon>
        <taxon>Pseudomonadati</taxon>
        <taxon>Pseudomonadota</taxon>
        <taxon>Gammaproteobacteria</taxon>
        <taxon>Pseudomonadales</taxon>
        <taxon>Pseudomonadaceae</taxon>
        <taxon>Pseudomonas</taxon>
    </lineage>
</organism>
<dbReference type="InterPro" id="IPR015590">
    <property type="entry name" value="Aldehyde_DH_dom"/>
</dbReference>
<dbReference type="Gene3D" id="3.40.605.10">
    <property type="entry name" value="Aldehyde Dehydrogenase, Chain A, domain 1"/>
    <property type="match status" value="1"/>
</dbReference>
<dbReference type="EMBL" id="M69159">
    <property type="protein sequence ID" value="AAA25870.1"/>
    <property type="molecule type" value="Genomic_DNA"/>
</dbReference>
<dbReference type="Gene3D" id="3.40.309.10">
    <property type="entry name" value="Aldehyde Dehydrogenase, Chain A, domain 2"/>
    <property type="match status" value="1"/>
</dbReference>
<sequence length="538" mass="56763">MTLTGNMLIGQQAITGRREAIRAINPATDLPLEPAYLGGDGEHVEQACALAWAAFDRYRETSLATRAEFLETIAAEIEALGDELIDRAVAETGLPRARILGERGRTCQQLRTFARTVRAGEWLDVRVDAALPERQPLPRADLRQRQIALGPVAVFGASNFPLAFSVAGGDTASALAAGCPVVVKAHSAHPGTSELVGRAVARAVQKSALPEGVFSLLFGSGREVGIALVSDPRIKAVGFTGSRSGGMALINAAQARLEPIPVYAEMSSINPVLLFPAALEARGEALAQGFVASLTQGAGQFCTNPGLVMARQGPALDAFIKAAANLVQRSPAQTMLTPGIFSAYENGVETLAENTHAQTVAVGRAAKREPVPGTPVRHPGSGFSGECALQAEMFGAASLIVQCASDDEIRQVTEHLEGQLTATLHLDDADLESARALLPVLERKAGRLLVNGWPTGVEVCDAMVHGGPFPATSDARTTSVGTAAILRFLRPVCYQDFPDTLLPAALQHGNPLQLRRLLDGRERPRTCPTNPLPTIATT</sequence>
<evidence type="ECO:0000313" key="3">
    <source>
        <dbReference type="EMBL" id="AAA25870.1"/>
    </source>
</evidence>
<evidence type="ECO:0000259" key="2">
    <source>
        <dbReference type="Pfam" id="PF00171"/>
    </source>
</evidence>
<protein>
    <submittedName>
        <fullName evidence="3">Ketoglutarate semialdehyde dehydrogenase</fullName>
    </submittedName>
</protein>
<dbReference type="PANTHER" id="PTHR43353:SF3">
    <property type="entry name" value="ALDEHYDE DEHYDROGENASE-RELATED"/>
    <property type="match status" value="1"/>
</dbReference>
<dbReference type="InterPro" id="IPR016161">
    <property type="entry name" value="Ald_DH/histidinol_DH"/>
</dbReference>
<proteinExistence type="predicted"/>